<keyword evidence="2" id="KW-0812">Transmembrane</keyword>
<keyword evidence="4" id="KW-1185">Reference proteome</keyword>
<feature type="transmembrane region" description="Helical" evidence="2">
    <location>
        <begin position="112"/>
        <end position="138"/>
    </location>
</feature>
<organism evidence="4 6">
    <name type="scientific">Brugia malayi</name>
    <name type="common">Filarial nematode worm</name>
    <dbReference type="NCBI Taxonomy" id="6279"/>
    <lineage>
        <taxon>Eukaryota</taxon>
        <taxon>Metazoa</taxon>
        <taxon>Ecdysozoa</taxon>
        <taxon>Nematoda</taxon>
        <taxon>Chromadorea</taxon>
        <taxon>Rhabditida</taxon>
        <taxon>Spirurina</taxon>
        <taxon>Spiruromorpha</taxon>
        <taxon>Filarioidea</taxon>
        <taxon>Onchocercidae</taxon>
        <taxon>Brugia</taxon>
    </lineage>
</organism>
<dbReference type="Proteomes" id="UP000006672">
    <property type="component" value="Unassembled WGS sequence"/>
</dbReference>
<feature type="compositionally biased region" description="Polar residues" evidence="1">
    <location>
        <begin position="40"/>
        <end position="52"/>
    </location>
</feature>
<dbReference type="OrthoDB" id="5834828at2759"/>
<dbReference type="WBParaSite" id="Bm12992.2">
    <property type="protein sequence ID" value="Bm12992.2"/>
    <property type="gene ID" value="WBGene00233253"/>
</dbReference>
<dbReference type="Gene3D" id="2.20.100.10">
    <property type="entry name" value="Thrombospondin type-1 (TSP1) repeat"/>
    <property type="match status" value="1"/>
</dbReference>
<dbReference type="STRING" id="6279.A0A5S6P9N8"/>
<dbReference type="EMBL" id="CAAKNF010000192">
    <property type="protein sequence ID" value="VIO92405.1"/>
    <property type="molecule type" value="Genomic_DNA"/>
</dbReference>
<feature type="compositionally biased region" description="Polar residues" evidence="1">
    <location>
        <begin position="1"/>
        <end position="20"/>
    </location>
</feature>
<evidence type="ECO:0000256" key="2">
    <source>
        <dbReference type="SAM" id="Phobius"/>
    </source>
</evidence>
<reference evidence="4" key="1">
    <citation type="journal article" date="2007" name="Science">
        <title>Draft genome of the filarial nematode parasite Brugia malayi.</title>
        <authorList>
            <person name="Ghedin E."/>
            <person name="Wang S."/>
            <person name="Spiro D."/>
            <person name="Caler E."/>
            <person name="Zhao Q."/>
            <person name="Crabtree J."/>
            <person name="Allen J.E."/>
            <person name="Delcher A.L."/>
            <person name="Guiliano D.B."/>
            <person name="Miranda-Saavedra D."/>
            <person name="Angiuoli S.V."/>
            <person name="Creasy T."/>
            <person name="Amedeo P."/>
            <person name="Haas B."/>
            <person name="El-Sayed N.M."/>
            <person name="Wortman J.R."/>
            <person name="Feldblyum T."/>
            <person name="Tallon L."/>
            <person name="Schatz M."/>
            <person name="Shumway M."/>
            <person name="Koo H."/>
            <person name="Salzberg S.L."/>
            <person name="Schobel S."/>
            <person name="Pertea M."/>
            <person name="Pop M."/>
            <person name="White O."/>
            <person name="Barton G.J."/>
            <person name="Carlow C.K."/>
            <person name="Crawford M.J."/>
            <person name="Daub J."/>
            <person name="Dimmic M.W."/>
            <person name="Estes C.F."/>
            <person name="Foster J.M."/>
            <person name="Ganatra M."/>
            <person name="Gregory W.F."/>
            <person name="Johnson N.M."/>
            <person name="Jin J."/>
            <person name="Komuniecki R."/>
            <person name="Korf I."/>
            <person name="Kumar S."/>
            <person name="Laney S."/>
            <person name="Li B.W."/>
            <person name="Li W."/>
            <person name="Lindblom T.H."/>
            <person name="Lustigman S."/>
            <person name="Ma D."/>
            <person name="Maina C.V."/>
            <person name="Martin D.M."/>
            <person name="McCarter J.P."/>
            <person name="McReynolds L."/>
            <person name="Mitreva M."/>
            <person name="Nutman T.B."/>
            <person name="Parkinson J."/>
            <person name="Peregrin-Alvarez J.M."/>
            <person name="Poole C."/>
            <person name="Ren Q."/>
            <person name="Saunders L."/>
            <person name="Sluder A.E."/>
            <person name="Smith K."/>
            <person name="Stanke M."/>
            <person name="Unnasch T.R."/>
            <person name="Ware J."/>
            <person name="Wei A.D."/>
            <person name="Weil G."/>
            <person name="Williams D.J."/>
            <person name="Zhang Y."/>
            <person name="Williams S.A."/>
            <person name="Fraser-Liggett C."/>
            <person name="Slatko B."/>
            <person name="Blaxter M.L."/>
            <person name="Scott A.L."/>
        </authorList>
    </citation>
    <scope>NUCLEOTIDE SEQUENCE</scope>
    <source>
        <strain evidence="4">FR3</strain>
    </source>
</reference>
<evidence type="ECO:0000256" key="1">
    <source>
        <dbReference type="SAM" id="MobiDB-lite"/>
    </source>
</evidence>
<protein>
    <submittedName>
        <fullName evidence="5 6">Bm12992</fullName>
    </submittedName>
</protein>
<feature type="region of interest" description="Disordered" evidence="1">
    <location>
        <begin position="1"/>
        <end position="52"/>
    </location>
</feature>
<reference evidence="6" key="3">
    <citation type="submission" date="2019-12" db="UniProtKB">
        <authorList>
            <consortium name="WormBaseParasite"/>
        </authorList>
    </citation>
    <scope>IDENTIFICATION</scope>
</reference>
<dbReference type="WBParaSite" id="Bm12992.1">
    <property type="protein sequence ID" value="Bm12992.1"/>
    <property type="gene ID" value="WBGene00233253"/>
</dbReference>
<gene>
    <name evidence="3 6" type="primary">Bm12992</name>
    <name evidence="5" type="synonym">Bm1_47210</name>
    <name evidence="3" type="ORF">BM_BM12992</name>
</gene>
<keyword evidence="2" id="KW-1133">Transmembrane helix</keyword>
<evidence type="ECO:0000313" key="4">
    <source>
        <dbReference type="Proteomes" id="UP000006672"/>
    </source>
</evidence>
<dbReference type="KEGG" id="bmy:BM_BM12992"/>
<accession>A0A5S6P9N8</accession>
<dbReference type="AlphaFoldDB" id="A0A5S6P9N8"/>
<reference evidence="3" key="2">
    <citation type="submission" date="2019-04" db="EMBL/GenBank/DDBJ databases">
        <authorList>
            <person name="Howe K."/>
            <person name="Paulini M."/>
            <person name="Williams G."/>
        </authorList>
    </citation>
    <scope>NUCLEOTIDE SEQUENCE [LARGE SCALE GENOMIC DNA]</scope>
    <source>
        <strain evidence="3">FR3</strain>
    </source>
</reference>
<name>A0A5S6P9N8_BRUMA</name>
<accession>A0A4E9F6I7</accession>
<proteinExistence type="predicted"/>
<dbReference type="RefSeq" id="XP_001900903.1">
    <property type="nucleotide sequence ID" value="XM_001900868.1"/>
</dbReference>
<evidence type="ECO:0000313" key="6">
    <source>
        <dbReference type="WBParaSite" id="Bm12992.2"/>
    </source>
</evidence>
<dbReference type="GeneID" id="6104327"/>
<evidence type="ECO:0000313" key="3">
    <source>
        <dbReference type="EMBL" id="VIO92405.1"/>
    </source>
</evidence>
<dbReference type="InterPro" id="IPR036383">
    <property type="entry name" value="TSP1_rpt_sf"/>
</dbReference>
<keyword evidence="2" id="KW-0472">Membrane</keyword>
<evidence type="ECO:0000313" key="5">
    <source>
        <dbReference type="WBParaSite" id="Bm12992.1"/>
    </source>
</evidence>
<sequence length="273" mass="30039">MVSVPSSSPSHTGATGSDQPAESLPKAKIDSPTEEELPQNEKSPIPSTTDVEQLSEQAPGMFKVSAGEATEELSDISEFDGTISKSIKSTRLATIIYQISPFIRNKKVRLMLIVNFILAVINMLLLLVLITLIIWSIILSAHIRSATGIMKFPCFFTYLEWSDCSSTCRVSGQDYPQRFRKVNKSSIIQARNGGKPECPSNLVDQVDSAPCNTYLCPTNLSSYGFSEHCHYNDANLRAIGGCFKIRDVPLDDRLILIDTNLTEKCDCSSAVHL</sequence>
<dbReference type="CTD" id="6104327"/>